<proteinExistence type="predicted"/>
<dbReference type="Pfam" id="PF00196">
    <property type="entry name" value="GerE"/>
    <property type="match status" value="1"/>
</dbReference>
<gene>
    <name evidence="4" type="ORF">ABIE21_002714</name>
</gene>
<reference evidence="4 5" key="1">
    <citation type="submission" date="2024-06" db="EMBL/GenBank/DDBJ databases">
        <title>Sorghum-associated microbial communities from plants grown in Nebraska, USA.</title>
        <authorList>
            <person name="Schachtman D."/>
        </authorList>
    </citation>
    <scope>NUCLEOTIDE SEQUENCE [LARGE SCALE GENOMIC DNA]</scope>
    <source>
        <strain evidence="4 5">2857</strain>
    </source>
</reference>
<keyword evidence="4" id="KW-0238">DNA-binding</keyword>
<dbReference type="SUPFAM" id="SSF46894">
    <property type="entry name" value="C-terminal effector domain of the bipartite response regulators"/>
    <property type="match status" value="1"/>
</dbReference>
<dbReference type="PANTHER" id="PTHR16305:SF35">
    <property type="entry name" value="TRANSCRIPTIONAL ACTIVATOR DOMAIN"/>
    <property type="match status" value="1"/>
</dbReference>
<dbReference type="Gene3D" id="1.10.10.10">
    <property type="entry name" value="Winged helix-like DNA-binding domain superfamily/Winged helix DNA-binding domain"/>
    <property type="match status" value="1"/>
</dbReference>
<evidence type="ECO:0000313" key="5">
    <source>
        <dbReference type="Proteomes" id="UP001549257"/>
    </source>
</evidence>
<evidence type="ECO:0000256" key="1">
    <source>
        <dbReference type="ARBA" id="ARBA00022741"/>
    </source>
</evidence>
<dbReference type="Pfam" id="PF13191">
    <property type="entry name" value="AAA_16"/>
    <property type="match status" value="1"/>
</dbReference>
<accession>A0ABV2QQH5</accession>
<dbReference type="PROSITE" id="PS50043">
    <property type="entry name" value="HTH_LUXR_2"/>
    <property type="match status" value="1"/>
</dbReference>
<organism evidence="4 5">
    <name type="scientific">Conyzicola nivalis</name>
    <dbReference type="NCBI Taxonomy" id="1477021"/>
    <lineage>
        <taxon>Bacteria</taxon>
        <taxon>Bacillati</taxon>
        <taxon>Actinomycetota</taxon>
        <taxon>Actinomycetes</taxon>
        <taxon>Micrococcales</taxon>
        <taxon>Microbacteriaceae</taxon>
        <taxon>Conyzicola</taxon>
    </lineage>
</organism>
<dbReference type="SMART" id="SM00421">
    <property type="entry name" value="HTH_LUXR"/>
    <property type="match status" value="1"/>
</dbReference>
<dbReference type="PRINTS" id="PR00038">
    <property type="entry name" value="HTHLUXR"/>
</dbReference>
<sequence>MSLTTTRNDILAHIAGVADRPSKKILLTGEPGIGKSTVLDRAAIDFTAAGFVVLRATPSYAERRTVYSTLWDLISELGRASLEELPAEYRSFLEVALGQKQPSAEVPSLATSIALESLLVHASSNAPVALLIDDLQWADPESIAAIGRAFRRTTTRPVHLVATSRDYDRSGEGAPLDFDASDVYALAGLTVEELEAVAQPAWPTTLTRSQVVALHEHTGGNPMWALEIIARGQLGSLGALAIGMVRAPDSLASAVAGRLLTLSPDAREVVSIVALLGHPPFELLSTVLGFGEIADGAIGEAEAAGFLRATTRSVRTRHPLQASAAVSRLTPSRRRELHRFIAQAIDDPVVRAQHLEQSQPEGPDETIAQALAKAAVVTRQRGARLRAAHFAAQAVNRTDPLSAPFQTRLLTQAQHLFSAGDLASALDTLDRVSPYRLDVGQYDVYLALCTSALHSSRGHTATHEFLRAQIEEIGDDTIRRAIVRANALEDDLMPVHVRAKVSALSFAVLEGVGAPNAVHRALRGAIRAQIDAGHGLNAELIATSTERQGVQIVVGLDDTGLARTAFLSHLIDDVDASRAALVELVEWAEREGKEGIARTFLMYSALAELVAGDAVTARRFAQQAGFSATSADIPPTVLPILGLLLVTGAEYDALERLLSTWESSEAGSGIYRDLEIPTLRGLSALARRDWASAVAHLRGAADRADSLGLVEPGSRFRVDAPLIEALFHLGEVEEARRRLDVLRAFLDEHERPITRIAVHRLTSLERAASGDLEGALAAATESIDAAVAVGRSVDEALGLLQRSRVMVRLRKVTLARRDLEAAHALAGMSGDRDVLARIAFAMESSRRPKSPTQLTAAEQRVLDCLREGHANKEIAARLFVSIRTVESHVASILRKTGQPSRSKLITRG</sequence>
<dbReference type="InterPro" id="IPR027417">
    <property type="entry name" value="P-loop_NTPase"/>
</dbReference>
<dbReference type="PANTHER" id="PTHR16305">
    <property type="entry name" value="TESTICULAR SOLUBLE ADENYLYL CYCLASE"/>
    <property type="match status" value="1"/>
</dbReference>
<dbReference type="InterPro" id="IPR041664">
    <property type="entry name" value="AAA_16"/>
</dbReference>
<dbReference type="Proteomes" id="UP001549257">
    <property type="component" value="Unassembled WGS sequence"/>
</dbReference>
<feature type="domain" description="HTH luxR-type" evidence="3">
    <location>
        <begin position="847"/>
        <end position="908"/>
    </location>
</feature>
<dbReference type="PROSITE" id="PS00622">
    <property type="entry name" value="HTH_LUXR_1"/>
    <property type="match status" value="1"/>
</dbReference>
<dbReference type="InterPro" id="IPR000792">
    <property type="entry name" value="Tscrpt_reg_LuxR_C"/>
</dbReference>
<name>A0ABV2QQH5_9MICO</name>
<dbReference type="Gene3D" id="3.40.50.300">
    <property type="entry name" value="P-loop containing nucleotide triphosphate hydrolases"/>
    <property type="match status" value="1"/>
</dbReference>
<dbReference type="InterPro" id="IPR036388">
    <property type="entry name" value="WH-like_DNA-bd_sf"/>
</dbReference>
<evidence type="ECO:0000313" key="4">
    <source>
        <dbReference type="EMBL" id="MET4583195.1"/>
    </source>
</evidence>
<keyword evidence="2" id="KW-0067">ATP-binding</keyword>
<evidence type="ECO:0000256" key="2">
    <source>
        <dbReference type="ARBA" id="ARBA00022840"/>
    </source>
</evidence>
<dbReference type="CDD" id="cd06170">
    <property type="entry name" value="LuxR_C_like"/>
    <property type="match status" value="1"/>
</dbReference>
<keyword evidence="1" id="KW-0547">Nucleotide-binding</keyword>
<dbReference type="EMBL" id="JBEPSJ010000003">
    <property type="protein sequence ID" value="MET4583195.1"/>
    <property type="molecule type" value="Genomic_DNA"/>
</dbReference>
<keyword evidence="5" id="KW-1185">Reference proteome</keyword>
<dbReference type="SUPFAM" id="SSF52540">
    <property type="entry name" value="P-loop containing nucleoside triphosphate hydrolases"/>
    <property type="match status" value="1"/>
</dbReference>
<comment type="caution">
    <text evidence="4">The sequence shown here is derived from an EMBL/GenBank/DDBJ whole genome shotgun (WGS) entry which is preliminary data.</text>
</comment>
<evidence type="ECO:0000259" key="3">
    <source>
        <dbReference type="PROSITE" id="PS50043"/>
    </source>
</evidence>
<dbReference type="RefSeq" id="WP_354025360.1">
    <property type="nucleotide sequence ID" value="NZ_JBEPSJ010000003.1"/>
</dbReference>
<dbReference type="GO" id="GO:0003677">
    <property type="term" value="F:DNA binding"/>
    <property type="evidence" value="ECO:0007669"/>
    <property type="project" value="UniProtKB-KW"/>
</dbReference>
<protein>
    <submittedName>
        <fullName evidence="4">DNA-binding CsgD family transcriptional regulator</fullName>
    </submittedName>
</protein>
<dbReference type="InterPro" id="IPR016032">
    <property type="entry name" value="Sig_transdc_resp-reg_C-effctor"/>
</dbReference>